<keyword evidence="3 9" id="KW-1003">Cell membrane</keyword>
<keyword evidence="7 9" id="KW-0472">Membrane</keyword>
<dbReference type="Pfam" id="PF20154">
    <property type="entry name" value="LNT_N"/>
    <property type="match status" value="1"/>
</dbReference>
<evidence type="ECO:0000313" key="12">
    <source>
        <dbReference type="Proteomes" id="UP000316238"/>
    </source>
</evidence>
<organism evidence="11 12">
    <name type="scientific">Candidatus Electronema aureum</name>
    <dbReference type="NCBI Taxonomy" id="2005002"/>
    <lineage>
        <taxon>Bacteria</taxon>
        <taxon>Pseudomonadati</taxon>
        <taxon>Thermodesulfobacteriota</taxon>
        <taxon>Desulfobulbia</taxon>
        <taxon>Desulfobulbales</taxon>
        <taxon>Desulfobulbaceae</taxon>
        <taxon>Candidatus Electronema</taxon>
    </lineage>
</organism>
<dbReference type="CDD" id="cd07571">
    <property type="entry name" value="ALP_N-acyl_transferase"/>
    <property type="match status" value="1"/>
</dbReference>
<evidence type="ECO:0000313" key="11">
    <source>
        <dbReference type="EMBL" id="TAA74480.1"/>
    </source>
</evidence>
<feature type="transmembrane region" description="Helical" evidence="9">
    <location>
        <begin position="86"/>
        <end position="109"/>
    </location>
</feature>
<dbReference type="NCBIfam" id="TIGR00546">
    <property type="entry name" value="lnt"/>
    <property type="match status" value="1"/>
</dbReference>
<dbReference type="GO" id="GO:0016410">
    <property type="term" value="F:N-acyltransferase activity"/>
    <property type="evidence" value="ECO:0007669"/>
    <property type="project" value="UniProtKB-UniRule"/>
</dbReference>
<dbReference type="EMBL" id="NQJD01000025">
    <property type="protein sequence ID" value="TAA74480.1"/>
    <property type="molecule type" value="Genomic_DNA"/>
</dbReference>
<keyword evidence="12" id="KW-1185">Reference proteome</keyword>
<dbReference type="PROSITE" id="PS51257">
    <property type="entry name" value="PROKAR_LIPOPROTEIN"/>
    <property type="match status" value="1"/>
</dbReference>
<keyword evidence="5 9" id="KW-0812">Transmembrane</keyword>
<dbReference type="UniPathway" id="UPA00666"/>
<dbReference type="InterPro" id="IPR004563">
    <property type="entry name" value="Apolipo_AcylTrfase"/>
</dbReference>
<proteinExistence type="inferred from homology"/>
<dbReference type="InterPro" id="IPR036526">
    <property type="entry name" value="C-N_Hydrolase_sf"/>
</dbReference>
<dbReference type="HAMAP" id="MF_01148">
    <property type="entry name" value="Lnt"/>
    <property type="match status" value="1"/>
</dbReference>
<evidence type="ECO:0000256" key="1">
    <source>
        <dbReference type="ARBA" id="ARBA00004651"/>
    </source>
</evidence>
<keyword evidence="4 9" id="KW-0808">Transferase</keyword>
<dbReference type="SUPFAM" id="SSF56317">
    <property type="entry name" value="Carbon-nitrogen hydrolase"/>
    <property type="match status" value="1"/>
</dbReference>
<evidence type="ECO:0000256" key="5">
    <source>
        <dbReference type="ARBA" id="ARBA00022692"/>
    </source>
</evidence>
<protein>
    <recommendedName>
        <fullName evidence="9">Apolipoprotein N-acyltransferase</fullName>
        <shortName evidence="9">ALP N-acyltransferase</shortName>
        <ecNumber evidence="9">2.3.1.269</ecNumber>
    </recommendedName>
</protein>
<dbReference type="PROSITE" id="PS50263">
    <property type="entry name" value="CN_HYDROLASE"/>
    <property type="match status" value="1"/>
</dbReference>
<feature type="transmembrane region" description="Helical" evidence="9">
    <location>
        <begin position="62"/>
        <end position="80"/>
    </location>
</feature>
<dbReference type="EC" id="2.3.1.269" evidence="9"/>
<dbReference type="Proteomes" id="UP000316238">
    <property type="component" value="Unassembled WGS sequence"/>
</dbReference>
<feature type="transmembrane region" description="Helical" evidence="9">
    <location>
        <begin position="171"/>
        <end position="190"/>
    </location>
</feature>
<accession>A0A521G0D9</accession>
<comment type="similarity">
    <text evidence="2 9">Belongs to the CN hydrolase family. Apolipoprotein N-acyltransferase subfamily.</text>
</comment>
<dbReference type="PANTHER" id="PTHR38686">
    <property type="entry name" value="APOLIPOPROTEIN N-ACYLTRANSFERASE"/>
    <property type="match status" value="1"/>
</dbReference>
<evidence type="ECO:0000256" key="6">
    <source>
        <dbReference type="ARBA" id="ARBA00022989"/>
    </source>
</evidence>
<dbReference type="Gene3D" id="3.60.110.10">
    <property type="entry name" value="Carbon-nitrogen hydrolase"/>
    <property type="match status" value="1"/>
</dbReference>
<evidence type="ECO:0000256" key="8">
    <source>
        <dbReference type="ARBA" id="ARBA00023315"/>
    </source>
</evidence>
<keyword evidence="8 9" id="KW-0012">Acyltransferase</keyword>
<evidence type="ECO:0000259" key="10">
    <source>
        <dbReference type="PROSITE" id="PS50263"/>
    </source>
</evidence>
<evidence type="ECO:0000256" key="2">
    <source>
        <dbReference type="ARBA" id="ARBA00010065"/>
    </source>
</evidence>
<feature type="transmembrane region" description="Helical" evidence="9">
    <location>
        <begin position="512"/>
        <end position="533"/>
    </location>
</feature>
<evidence type="ECO:0000256" key="7">
    <source>
        <dbReference type="ARBA" id="ARBA00023136"/>
    </source>
</evidence>
<dbReference type="PANTHER" id="PTHR38686:SF1">
    <property type="entry name" value="APOLIPOPROTEIN N-ACYLTRANSFERASE"/>
    <property type="match status" value="1"/>
</dbReference>
<feature type="domain" description="CN hydrolase" evidence="10">
    <location>
        <begin position="243"/>
        <end position="501"/>
    </location>
</feature>
<dbReference type="InterPro" id="IPR045378">
    <property type="entry name" value="LNT_N"/>
</dbReference>
<comment type="pathway">
    <text evidence="9">Protein modification; lipoprotein biosynthesis (N-acyl transfer).</text>
</comment>
<comment type="subcellular location">
    <subcellularLocation>
        <location evidence="1 9">Cell membrane</location>
        <topology evidence="1 9">Multi-pass membrane protein</topology>
    </subcellularLocation>
</comment>
<feature type="transmembrane region" description="Helical" evidence="9">
    <location>
        <begin position="121"/>
        <end position="144"/>
    </location>
</feature>
<name>A0A521G0D9_9BACT</name>
<comment type="catalytic activity">
    <reaction evidence="9">
        <text>N-terminal S-1,2-diacyl-sn-glyceryl-L-cysteinyl-[lipoprotein] + a glycerophospholipid = N-acyl-S-1,2-diacyl-sn-glyceryl-L-cysteinyl-[lipoprotein] + a 2-acyl-sn-glycero-3-phospholipid + H(+)</text>
        <dbReference type="Rhea" id="RHEA:48228"/>
        <dbReference type="Rhea" id="RHEA-COMP:14681"/>
        <dbReference type="Rhea" id="RHEA-COMP:14684"/>
        <dbReference type="ChEBI" id="CHEBI:15378"/>
        <dbReference type="ChEBI" id="CHEBI:136912"/>
        <dbReference type="ChEBI" id="CHEBI:140656"/>
        <dbReference type="ChEBI" id="CHEBI:140657"/>
        <dbReference type="ChEBI" id="CHEBI:140660"/>
        <dbReference type="EC" id="2.3.1.269"/>
    </reaction>
</comment>
<feature type="transmembrane region" description="Helical" evidence="9">
    <location>
        <begin position="202"/>
        <end position="223"/>
    </location>
</feature>
<evidence type="ECO:0000256" key="3">
    <source>
        <dbReference type="ARBA" id="ARBA00022475"/>
    </source>
</evidence>
<evidence type="ECO:0000256" key="4">
    <source>
        <dbReference type="ARBA" id="ARBA00022679"/>
    </source>
</evidence>
<gene>
    <name evidence="9" type="primary">lnt</name>
    <name evidence="11" type="ORF">CDV28_12512</name>
</gene>
<dbReference type="GO" id="GO:0005886">
    <property type="term" value="C:plasma membrane"/>
    <property type="evidence" value="ECO:0007669"/>
    <property type="project" value="UniProtKB-SubCell"/>
</dbReference>
<dbReference type="Pfam" id="PF00795">
    <property type="entry name" value="CN_hydrolase"/>
    <property type="match status" value="1"/>
</dbReference>
<comment type="function">
    <text evidence="9">Catalyzes the phospholipid dependent N-acylation of the N-terminal cysteine of apolipoprotein, the last step in lipoprotein maturation.</text>
</comment>
<comment type="caution">
    <text evidence="11">The sequence shown here is derived from an EMBL/GenBank/DDBJ whole genome shotgun (WGS) entry which is preliminary data.</text>
</comment>
<dbReference type="AlphaFoldDB" id="A0A521G0D9"/>
<reference evidence="11" key="1">
    <citation type="submission" date="2017-07" db="EMBL/GenBank/DDBJ databases">
        <title>The cable genome - Insights into the physiology and evolution of filamentous bacteria capable of sulfide oxidation via long distance electron transfer.</title>
        <authorList>
            <person name="Thorup C."/>
            <person name="Bjerg J.T."/>
            <person name="Schreiber L."/>
            <person name="Nielsen L.P."/>
            <person name="Kjeldsen K.U."/>
            <person name="Boesen T."/>
            <person name="Boggild A."/>
            <person name="Meysman F."/>
            <person name="Geelhoed J."/>
            <person name="Schramm A."/>
        </authorList>
    </citation>
    <scope>NUCLEOTIDE SEQUENCE [LARGE SCALE GENOMIC DNA]</scope>
    <source>
        <strain evidence="11">GS</strain>
    </source>
</reference>
<evidence type="ECO:0000256" key="9">
    <source>
        <dbReference type="HAMAP-Rule" id="MF_01148"/>
    </source>
</evidence>
<dbReference type="InterPro" id="IPR003010">
    <property type="entry name" value="C-N_Hydrolase"/>
</dbReference>
<keyword evidence="6 9" id="KW-1133">Transmembrane helix</keyword>
<sequence length="556" mass="61863">MTSSKSTSFFAPAASALLLALAMPGLVGCWPLLFIALVPLLWAARTLPSTVQSGCMGMSSGLLYHLSLLYWIVIVLEHYGGLHASVAIIVLVLLAVYMSAYTAFFCMILNRLTTRPESGKGLSVSVLLIAPVVWVGLDVARGWLFSGIPWMDLGYGLHREPLLIQTADLGGHHLITFFIVQINTLIYWFIDRIFSAAKAPKRQYLLAVMVCLSLYCAGGYSMVRYRQVVSEAAAAEQITALAVQGNVDQSEKWSPALKVETIDRYLSLSAKAFQSENKISLVVWPETALPFYPHREPLISRVKAFAKEKQTYLLTGAPYFTITLQEQKAAAEQFNDTLRPVEYFNSALMYDRTGQLNGRYNKQHLVPFGEYVPLSDYLWFIRPLVELVGDFSPGNSFEPLNADTIKAGVLICFESIFPNIARRETAAGANLLVSMTNDAWYGKSSAPHHSWAMTIMRAVENRRSIVRAANTGISGFIAPTGAISSESGLFTAEALTDTVALMTEKTVFVQGGYWFGTFCLTLTGLFLWSHAWMERRRRRELKRKQEVLRQQRAAEA</sequence>
<dbReference type="GO" id="GO:0042158">
    <property type="term" value="P:lipoprotein biosynthetic process"/>
    <property type="evidence" value="ECO:0007669"/>
    <property type="project" value="UniProtKB-UniRule"/>
</dbReference>